<name>A0A0F8YE85_9ZZZZ</name>
<proteinExistence type="predicted"/>
<reference evidence="1" key="1">
    <citation type="journal article" date="2015" name="Nature">
        <title>Complex archaea that bridge the gap between prokaryotes and eukaryotes.</title>
        <authorList>
            <person name="Spang A."/>
            <person name="Saw J.H."/>
            <person name="Jorgensen S.L."/>
            <person name="Zaremba-Niedzwiedzka K."/>
            <person name="Martijn J."/>
            <person name="Lind A.E."/>
            <person name="van Eijk R."/>
            <person name="Schleper C."/>
            <person name="Guy L."/>
            <person name="Ettema T.J."/>
        </authorList>
    </citation>
    <scope>NUCLEOTIDE SEQUENCE</scope>
</reference>
<gene>
    <name evidence="1" type="ORF">LCGC14_3104820</name>
</gene>
<sequence>MGDVKDALFVLYNDGRDPEGLDELLVGMESAVNDPRADAQSAEAAASLATEVLTALEDRDEIITFAAKSPTVQALEIADAAERKAPTKRDVLLLEAKRTILAGQQKMLEAGAALDLAAAIDIIDEIAPLDLSDPETIETRIRQRDIAAEHFDRPVLLLRPAEVDAIAGAYQTADRAGKLEIVDQIARTIAPEMPEIFAQIAPKFPALSIAAQLHRIGTPQASEAANLIIGGGAFRGTLKSEKAVERYI</sequence>
<evidence type="ECO:0000313" key="1">
    <source>
        <dbReference type="EMBL" id="KKK52449.1"/>
    </source>
</evidence>
<dbReference type="EMBL" id="LAZR01067012">
    <property type="protein sequence ID" value="KKK52449.1"/>
    <property type="molecule type" value="Genomic_DNA"/>
</dbReference>
<dbReference type="AlphaFoldDB" id="A0A0F8YE85"/>
<comment type="caution">
    <text evidence="1">The sequence shown here is derived from an EMBL/GenBank/DDBJ whole genome shotgun (WGS) entry which is preliminary data.</text>
</comment>
<organism evidence="1">
    <name type="scientific">marine sediment metagenome</name>
    <dbReference type="NCBI Taxonomy" id="412755"/>
    <lineage>
        <taxon>unclassified sequences</taxon>
        <taxon>metagenomes</taxon>
        <taxon>ecological metagenomes</taxon>
    </lineage>
</organism>
<protein>
    <submittedName>
        <fullName evidence="1">Uncharacterized protein</fullName>
    </submittedName>
</protein>
<feature type="non-terminal residue" evidence="1">
    <location>
        <position position="248"/>
    </location>
</feature>
<accession>A0A0F8YE85</accession>